<dbReference type="UniPathway" id="UPA00143"/>
<keyword evidence="9" id="KW-1185">Reference proteome</keyword>
<comment type="pathway">
    <text evidence="2 5">Protein modification; protein ubiquitination.</text>
</comment>
<dbReference type="Proteomes" id="UP000275408">
    <property type="component" value="Unassembled WGS sequence"/>
</dbReference>
<dbReference type="Pfam" id="PF18102">
    <property type="entry name" value="DTC"/>
    <property type="match status" value="1"/>
</dbReference>
<dbReference type="GO" id="GO:0008270">
    <property type="term" value="F:zinc ion binding"/>
    <property type="evidence" value="ECO:0007669"/>
    <property type="project" value="UniProtKB-KW"/>
</dbReference>
<sequence length="172" mass="19169">MTQTDAVRNEGEPYKLSNISCNVNKLPLPSEKRSGDSHEDHAKENNEAKFPQGDQPSMGNNNPRGQISKAFEEDNTTGLAPLLKMIKQHEMSFPDCTLCPDHANPGEHFSELFCSAYLPNNLTGVEVCNLLRRAFHERLIFTLRRSPTTGEYNKIVLNGIELKTSLTGDPAK</sequence>
<evidence type="ECO:0000256" key="5">
    <source>
        <dbReference type="RuleBase" id="RU367105"/>
    </source>
</evidence>
<dbReference type="GO" id="GO:0016567">
    <property type="term" value="P:protein ubiquitination"/>
    <property type="evidence" value="ECO:0007669"/>
    <property type="project" value="UniProtKB-UniRule"/>
</dbReference>
<reference evidence="8 9" key="1">
    <citation type="journal article" date="2018" name="Sci. Rep.">
        <title>Comparative analysis of the Pocillopora damicornis genome highlights role of immune system in coral evolution.</title>
        <authorList>
            <person name="Cunning R."/>
            <person name="Bay R.A."/>
            <person name="Gillette P."/>
            <person name="Baker A.C."/>
            <person name="Traylor-Knowles N."/>
        </authorList>
    </citation>
    <scope>NUCLEOTIDE SEQUENCE [LARGE SCALE GENOMIC DNA]</scope>
    <source>
        <strain evidence="8">RSMAS</strain>
        <tissue evidence="8">Whole animal</tissue>
    </source>
</reference>
<dbReference type="EMBL" id="RCHS01003049">
    <property type="protein sequence ID" value="RMX44150.1"/>
    <property type="molecule type" value="Genomic_DNA"/>
</dbReference>
<dbReference type="GO" id="GO:0007219">
    <property type="term" value="P:Notch signaling pathway"/>
    <property type="evidence" value="ECO:0007669"/>
    <property type="project" value="InterPro"/>
</dbReference>
<dbReference type="InterPro" id="IPR039398">
    <property type="entry name" value="Deltex_fam"/>
</dbReference>
<feature type="compositionally biased region" description="Polar residues" evidence="6">
    <location>
        <begin position="54"/>
        <end position="65"/>
    </location>
</feature>
<proteinExistence type="inferred from homology"/>
<evidence type="ECO:0000256" key="2">
    <source>
        <dbReference type="ARBA" id="ARBA00004906"/>
    </source>
</evidence>
<protein>
    <recommendedName>
        <fullName evidence="5">E3 ubiquitin-protein ligase</fullName>
        <ecNumber evidence="5">2.3.2.27</ecNumber>
    </recommendedName>
</protein>
<dbReference type="PANTHER" id="PTHR12622">
    <property type="entry name" value="DELTEX-RELATED"/>
    <property type="match status" value="1"/>
</dbReference>
<evidence type="ECO:0000313" key="9">
    <source>
        <dbReference type="Proteomes" id="UP000275408"/>
    </source>
</evidence>
<evidence type="ECO:0000256" key="4">
    <source>
        <dbReference type="ARBA" id="ARBA00022723"/>
    </source>
</evidence>
<dbReference type="Gene3D" id="3.30.390.130">
    <property type="match status" value="1"/>
</dbReference>
<gene>
    <name evidence="8" type="ORF">pdam_00002479</name>
</gene>
<evidence type="ECO:0000256" key="1">
    <source>
        <dbReference type="ARBA" id="ARBA00000900"/>
    </source>
</evidence>
<feature type="domain" description="Deltex C-terminal" evidence="7">
    <location>
        <begin position="61"/>
        <end position="171"/>
    </location>
</feature>
<comment type="subcellular location">
    <subcellularLocation>
        <location evidence="5">Cytoplasm</location>
    </subcellularLocation>
</comment>
<keyword evidence="3 5" id="KW-0808">Transferase</keyword>
<evidence type="ECO:0000256" key="3">
    <source>
        <dbReference type="ARBA" id="ARBA00022679"/>
    </source>
</evidence>
<comment type="caution">
    <text evidence="8">The sequence shown here is derived from an EMBL/GenBank/DDBJ whole genome shotgun (WGS) entry which is preliminary data.</text>
</comment>
<name>A0A3M6TRZ2_POCDA</name>
<dbReference type="InterPro" id="IPR039396">
    <property type="entry name" value="Deltex_C"/>
</dbReference>
<comment type="similarity">
    <text evidence="5">Belongs to the Deltex family.</text>
</comment>
<keyword evidence="5" id="KW-0963">Cytoplasm</keyword>
<dbReference type="InterPro" id="IPR039399">
    <property type="entry name" value="Deltex_C_sf"/>
</dbReference>
<comment type="catalytic activity">
    <reaction evidence="1 5">
        <text>S-ubiquitinyl-[E2 ubiquitin-conjugating enzyme]-L-cysteine + [acceptor protein]-L-lysine = [E2 ubiquitin-conjugating enzyme]-L-cysteine + N(6)-ubiquitinyl-[acceptor protein]-L-lysine.</text>
        <dbReference type="EC" id="2.3.2.27"/>
    </reaction>
</comment>
<feature type="region of interest" description="Disordered" evidence="6">
    <location>
        <begin position="1"/>
        <end position="68"/>
    </location>
</feature>
<feature type="compositionally biased region" description="Basic and acidic residues" evidence="6">
    <location>
        <begin position="30"/>
        <end position="47"/>
    </location>
</feature>
<dbReference type="GO" id="GO:0061630">
    <property type="term" value="F:ubiquitin protein ligase activity"/>
    <property type="evidence" value="ECO:0007669"/>
    <property type="project" value="UniProtKB-UniRule"/>
</dbReference>
<keyword evidence="5" id="KW-0862">Zinc</keyword>
<dbReference type="EC" id="2.3.2.27" evidence="5"/>
<keyword evidence="5" id="KW-0863">Zinc-finger</keyword>
<evidence type="ECO:0000259" key="7">
    <source>
        <dbReference type="Pfam" id="PF18102"/>
    </source>
</evidence>
<evidence type="ECO:0000256" key="6">
    <source>
        <dbReference type="SAM" id="MobiDB-lite"/>
    </source>
</evidence>
<organism evidence="8 9">
    <name type="scientific">Pocillopora damicornis</name>
    <name type="common">Cauliflower coral</name>
    <name type="synonym">Millepora damicornis</name>
    <dbReference type="NCBI Taxonomy" id="46731"/>
    <lineage>
        <taxon>Eukaryota</taxon>
        <taxon>Metazoa</taxon>
        <taxon>Cnidaria</taxon>
        <taxon>Anthozoa</taxon>
        <taxon>Hexacorallia</taxon>
        <taxon>Scleractinia</taxon>
        <taxon>Astrocoeniina</taxon>
        <taxon>Pocilloporidae</taxon>
        <taxon>Pocillopora</taxon>
    </lineage>
</organism>
<dbReference type="AlphaFoldDB" id="A0A3M6TRZ2"/>
<evidence type="ECO:0000313" key="8">
    <source>
        <dbReference type="EMBL" id="RMX44150.1"/>
    </source>
</evidence>
<accession>A0A3M6TRZ2</accession>
<keyword evidence="4 5" id="KW-0479">Metal-binding</keyword>
<dbReference type="GO" id="GO:0005737">
    <property type="term" value="C:cytoplasm"/>
    <property type="evidence" value="ECO:0007669"/>
    <property type="project" value="UniProtKB-SubCell"/>
</dbReference>